<protein>
    <submittedName>
        <fullName evidence="2">Uncharacterized protein</fullName>
    </submittedName>
</protein>
<feature type="signal peptide" evidence="1">
    <location>
        <begin position="1"/>
        <end position="18"/>
    </location>
</feature>
<sequence length="185" mass="20560">MKRLAFAVLMLCAAHAGARTKDPLPTHCRAGEHALVDAWFGPLDYEATGIERFLEGGKLLSLCADRREEPFSKIAYRYGKLGKPEMEAIATPASRAGIFNRQTTPHTGQDIVFFQNGAYTYYVVIAGGQAHGVTLLAFKGEQKLTERFSGLDQGIAYQTGPAELRTWERRSLSPVTTWMQPPHRF</sequence>
<dbReference type="RefSeq" id="WP_161023773.1">
    <property type="nucleotide sequence ID" value="NZ_WWCJ01000001.1"/>
</dbReference>
<gene>
    <name evidence="2" type="ORF">GTP41_01485</name>
</gene>
<accession>A0A6N9HCL9</accession>
<proteinExistence type="predicted"/>
<evidence type="ECO:0000313" key="2">
    <source>
        <dbReference type="EMBL" id="MYN00763.1"/>
    </source>
</evidence>
<evidence type="ECO:0000256" key="1">
    <source>
        <dbReference type="SAM" id="SignalP"/>
    </source>
</evidence>
<organism evidence="2 3">
    <name type="scientific">Pseudoduganella guangdongensis</name>
    <dbReference type="NCBI Taxonomy" id="2692179"/>
    <lineage>
        <taxon>Bacteria</taxon>
        <taxon>Pseudomonadati</taxon>
        <taxon>Pseudomonadota</taxon>
        <taxon>Betaproteobacteria</taxon>
        <taxon>Burkholderiales</taxon>
        <taxon>Oxalobacteraceae</taxon>
        <taxon>Telluria group</taxon>
        <taxon>Pseudoduganella</taxon>
    </lineage>
</organism>
<keyword evidence="1" id="KW-0732">Signal</keyword>
<reference evidence="2 3" key="1">
    <citation type="submission" date="2019-12" db="EMBL/GenBank/DDBJ databases">
        <title>Novel species isolated from a subtropical stream in China.</title>
        <authorList>
            <person name="Lu H."/>
        </authorList>
    </citation>
    <scope>NUCLEOTIDE SEQUENCE [LARGE SCALE GENOMIC DNA]</scope>
    <source>
        <strain evidence="2 3">DS3</strain>
    </source>
</reference>
<evidence type="ECO:0000313" key="3">
    <source>
        <dbReference type="Proteomes" id="UP000448575"/>
    </source>
</evidence>
<comment type="caution">
    <text evidence="2">The sequence shown here is derived from an EMBL/GenBank/DDBJ whole genome shotgun (WGS) entry which is preliminary data.</text>
</comment>
<feature type="chain" id="PRO_5026734919" evidence="1">
    <location>
        <begin position="19"/>
        <end position="185"/>
    </location>
</feature>
<dbReference type="Proteomes" id="UP000448575">
    <property type="component" value="Unassembled WGS sequence"/>
</dbReference>
<dbReference type="AlphaFoldDB" id="A0A6N9HCL9"/>
<keyword evidence="3" id="KW-1185">Reference proteome</keyword>
<name>A0A6N9HCL9_9BURK</name>
<dbReference type="EMBL" id="WWCJ01000001">
    <property type="protein sequence ID" value="MYN00763.1"/>
    <property type="molecule type" value="Genomic_DNA"/>
</dbReference>